<dbReference type="OrthoDB" id="3699141at2"/>
<organism evidence="3 4">
    <name type="scientific">Amycolatopsis marina</name>
    <dbReference type="NCBI Taxonomy" id="490629"/>
    <lineage>
        <taxon>Bacteria</taxon>
        <taxon>Bacillati</taxon>
        <taxon>Actinomycetota</taxon>
        <taxon>Actinomycetes</taxon>
        <taxon>Pseudonocardiales</taxon>
        <taxon>Pseudonocardiaceae</taxon>
        <taxon>Amycolatopsis</taxon>
    </lineage>
</organism>
<dbReference type="PANTHER" id="PTHR14969">
    <property type="entry name" value="SPHINGOSINE-1-PHOSPHATE PHOSPHOHYDROLASE"/>
    <property type="match status" value="1"/>
</dbReference>
<accession>A0A1I1AF07</accession>
<dbReference type="SMART" id="SM00014">
    <property type="entry name" value="acidPPc"/>
    <property type="match status" value="1"/>
</dbReference>
<proteinExistence type="predicted"/>
<dbReference type="EMBL" id="FOKG01000009">
    <property type="protein sequence ID" value="SFB36062.1"/>
    <property type="molecule type" value="Genomic_DNA"/>
</dbReference>
<evidence type="ECO:0000313" key="3">
    <source>
        <dbReference type="EMBL" id="SFB36062.1"/>
    </source>
</evidence>
<feature type="transmembrane region" description="Helical" evidence="1">
    <location>
        <begin position="59"/>
        <end position="78"/>
    </location>
</feature>
<dbReference type="RefSeq" id="WP_091674058.1">
    <property type="nucleotide sequence ID" value="NZ_FOKG01000009.1"/>
</dbReference>
<keyword evidence="1" id="KW-0472">Membrane</keyword>
<dbReference type="Proteomes" id="UP000243799">
    <property type="component" value="Unassembled WGS sequence"/>
</dbReference>
<dbReference type="Gene3D" id="1.20.144.10">
    <property type="entry name" value="Phosphatidic acid phosphatase type 2/haloperoxidase"/>
    <property type="match status" value="1"/>
</dbReference>
<keyword evidence="4" id="KW-1185">Reference proteome</keyword>
<gene>
    <name evidence="3" type="ORF">SAMN05216266_10935</name>
</gene>
<evidence type="ECO:0000259" key="2">
    <source>
        <dbReference type="SMART" id="SM00014"/>
    </source>
</evidence>
<dbReference type="InterPro" id="IPR000326">
    <property type="entry name" value="PAP2/HPO"/>
</dbReference>
<reference evidence="4" key="1">
    <citation type="submission" date="2016-10" db="EMBL/GenBank/DDBJ databases">
        <authorList>
            <person name="Varghese N."/>
            <person name="Submissions S."/>
        </authorList>
    </citation>
    <scope>NUCLEOTIDE SEQUENCE [LARGE SCALE GENOMIC DNA]</scope>
    <source>
        <strain evidence="4">CGMCC 4.3568</strain>
    </source>
</reference>
<evidence type="ECO:0000313" key="4">
    <source>
        <dbReference type="Proteomes" id="UP000243799"/>
    </source>
</evidence>
<feature type="transmembrane region" description="Helical" evidence="1">
    <location>
        <begin position="155"/>
        <end position="175"/>
    </location>
</feature>
<protein>
    <submittedName>
        <fullName evidence="3">Undecaprenyl-diphosphatase</fullName>
    </submittedName>
</protein>
<keyword evidence="1" id="KW-1133">Transmembrane helix</keyword>
<name>A0A1I1AF07_9PSEU</name>
<dbReference type="InterPro" id="IPR036938">
    <property type="entry name" value="PAP2/HPO_sf"/>
</dbReference>
<dbReference type="STRING" id="490629.SAMN05216266_10935"/>
<sequence>MNRRPATLALVGVCLLVAFVALGLLVRQRPPALDAAIASGLHGQWRSPLGPAAGLLSDAFGPVLPAVLAVVLVLAALWRRAAGDGERASLLLRVTAVLVLCRATSFVFKPLFARDRPREYPDLSYPSGHVVSVASVGFALVLLCGWLVPHVLRTVIALAVLATLISAAFRVYLGVHWLTDTVGAVLVVTGVGLLVSACLGLLSAKRDPVSARRGTA</sequence>
<dbReference type="AlphaFoldDB" id="A0A1I1AF07"/>
<evidence type="ECO:0000256" key="1">
    <source>
        <dbReference type="SAM" id="Phobius"/>
    </source>
</evidence>
<dbReference type="SUPFAM" id="SSF48317">
    <property type="entry name" value="Acid phosphatase/Vanadium-dependent haloperoxidase"/>
    <property type="match status" value="1"/>
</dbReference>
<feature type="transmembrane region" description="Helical" evidence="1">
    <location>
        <begin position="181"/>
        <end position="204"/>
    </location>
</feature>
<dbReference type="Pfam" id="PF01569">
    <property type="entry name" value="PAP2"/>
    <property type="match status" value="1"/>
</dbReference>
<keyword evidence="1" id="KW-0812">Transmembrane</keyword>
<feature type="transmembrane region" description="Helical" evidence="1">
    <location>
        <begin position="128"/>
        <end position="148"/>
    </location>
</feature>
<dbReference type="PANTHER" id="PTHR14969:SF13">
    <property type="entry name" value="AT30094P"/>
    <property type="match status" value="1"/>
</dbReference>
<feature type="domain" description="Phosphatidic acid phosphatase type 2/haloperoxidase" evidence="2">
    <location>
        <begin position="91"/>
        <end position="196"/>
    </location>
</feature>
<feature type="transmembrane region" description="Helical" evidence="1">
    <location>
        <begin position="90"/>
        <end position="108"/>
    </location>
</feature>